<dbReference type="Pfam" id="PF04104">
    <property type="entry name" value="DNA_primase_lrg"/>
    <property type="match status" value="1"/>
</dbReference>
<keyword evidence="5" id="KW-0479">Metal-binding</keyword>
<dbReference type="InterPro" id="IPR058560">
    <property type="entry name" value="DNA_primase_C"/>
</dbReference>
<sequence length="552" mass="62504">MALHSRRASGGLVFLQSTGDAGAANATEHALYLTCSAGSCTLRELLGWGLQRLALLQELSDSELEPAEAEAQIERMLRSPAYRFLQEYPGKADAWSHFILRLALGSFEFARDWWIQAERQLLRFRLRRRALSLRSIDSLVALAEQVAPPELRAAPRPLLEAVPGEKAPKEVYDTLRGDGYPLIHEQLKNLGHTGTGNLENMGLPMFRVPFELVLQWVRHRQLWLQAGYAWVPALAVNELVLGWYEIFLRRGTATAEQHFAVAPKATRLRERLTPILLYLREQHSAWKRTRIRGTGRLHGIDRPLGTELHLTELDTAIPDMPLCMRLLLERLRQCGHLRHGGRLQLGLFLKEAGFTLSDSLQFWRDALRVNSNGRPIANHEFEREYAYGIRYNYGLEGKRKNCPAFSCARILDMRPGAGEHHGCPFQELAQPALEQAVRTHLRITDPMDIEEITRYAAAGQPQRACAGCLRSGLQHRGNRFEEEEEQQQQQQHEAGTAAPSETLTRVYGDSQRLSIASLRLVEHPNEYFAQMRLARHMEPGTPQSTALDGVAH</sequence>
<keyword evidence="7" id="KW-0411">Iron-sulfur</keyword>
<evidence type="ECO:0000313" key="11">
    <source>
        <dbReference type="Proteomes" id="UP000007014"/>
    </source>
</evidence>
<dbReference type="EMBL" id="AP006493">
    <property type="protein sequence ID" value="BAM80624.1"/>
    <property type="molecule type" value="Genomic_DNA"/>
</dbReference>
<evidence type="ECO:0000256" key="1">
    <source>
        <dbReference type="ARBA" id="ARBA00001966"/>
    </source>
</evidence>
<evidence type="ECO:0000256" key="3">
    <source>
        <dbReference type="ARBA" id="ARBA00022515"/>
    </source>
</evidence>
<dbReference type="Proteomes" id="UP000007014">
    <property type="component" value="Chromosome 11"/>
</dbReference>
<accession>M1V8G9</accession>
<reference evidence="10 11" key="1">
    <citation type="journal article" date="2004" name="Nature">
        <title>Genome sequence of the ultrasmall unicellular red alga Cyanidioschyzon merolae 10D.</title>
        <authorList>
            <person name="Matsuzaki M."/>
            <person name="Misumi O."/>
            <person name="Shin-i T."/>
            <person name="Maruyama S."/>
            <person name="Takahara M."/>
            <person name="Miyagishima S."/>
            <person name="Mori T."/>
            <person name="Nishida K."/>
            <person name="Yagisawa F."/>
            <person name="Nishida K."/>
            <person name="Yoshida Y."/>
            <person name="Nishimura Y."/>
            <person name="Nakao S."/>
            <person name="Kobayashi T."/>
            <person name="Momoyama Y."/>
            <person name="Higashiyama T."/>
            <person name="Minoda A."/>
            <person name="Sano M."/>
            <person name="Nomoto H."/>
            <person name="Oishi K."/>
            <person name="Hayashi H."/>
            <person name="Ohta F."/>
            <person name="Nishizaka S."/>
            <person name="Haga S."/>
            <person name="Miura S."/>
            <person name="Morishita T."/>
            <person name="Kabeya Y."/>
            <person name="Terasawa K."/>
            <person name="Suzuki Y."/>
            <person name="Ishii Y."/>
            <person name="Asakawa S."/>
            <person name="Takano H."/>
            <person name="Ohta N."/>
            <person name="Kuroiwa H."/>
            <person name="Tanaka K."/>
            <person name="Shimizu N."/>
            <person name="Sugano S."/>
            <person name="Sato N."/>
            <person name="Nozaki H."/>
            <person name="Ogasawara N."/>
            <person name="Kohara Y."/>
            <person name="Kuroiwa T."/>
        </authorList>
    </citation>
    <scope>NUCLEOTIDE SEQUENCE [LARGE SCALE GENOMIC DNA]</scope>
    <source>
        <strain evidence="10 11">10D</strain>
    </source>
</reference>
<evidence type="ECO:0000256" key="2">
    <source>
        <dbReference type="ARBA" id="ARBA00022485"/>
    </source>
</evidence>
<keyword evidence="6" id="KW-0408">Iron</keyword>
<dbReference type="InterPro" id="IPR007238">
    <property type="entry name" value="DNA_primase_lsu_euk/arc"/>
</dbReference>
<feature type="region of interest" description="Disordered" evidence="8">
    <location>
        <begin position="479"/>
        <end position="502"/>
    </location>
</feature>
<dbReference type="PANTHER" id="PTHR10537:SF3">
    <property type="entry name" value="DNA PRIMASE LARGE SUBUNIT"/>
    <property type="match status" value="1"/>
</dbReference>
<dbReference type="eggNOG" id="KOG2267">
    <property type="taxonomic scope" value="Eukaryota"/>
</dbReference>
<organism evidence="10 11">
    <name type="scientific">Cyanidioschyzon merolae (strain NIES-3377 / 10D)</name>
    <name type="common">Unicellular red alga</name>
    <dbReference type="NCBI Taxonomy" id="280699"/>
    <lineage>
        <taxon>Eukaryota</taxon>
        <taxon>Rhodophyta</taxon>
        <taxon>Bangiophyceae</taxon>
        <taxon>Cyanidiales</taxon>
        <taxon>Cyanidiaceae</taxon>
        <taxon>Cyanidioschyzon</taxon>
    </lineage>
</organism>
<dbReference type="OMA" id="RINYKPW"/>
<dbReference type="GO" id="GO:0005658">
    <property type="term" value="C:alpha DNA polymerase:primase complex"/>
    <property type="evidence" value="ECO:0007669"/>
    <property type="project" value="TreeGrafter"/>
</dbReference>
<keyword evidence="11" id="KW-1185">Reference proteome</keyword>
<comment type="cofactor">
    <cofactor evidence="1">
        <name>[4Fe-4S] cluster</name>
        <dbReference type="ChEBI" id="CHEBI:49883"/>
    </cofactor>
</comment>
<keyword evidence="2" id="KW-0004">4Fe-4S</keyword>
<evidence type="ECO:0000259" key="9">
    <source>
        <dbReference type="Pfam" id="PF04104"/>
    </source>
</evidence>
<dbReference type="STRING" id="280699.M1V8G9"/>
<gene>
    <name evidence="10" type="ORF">CYME_CMK284C</name>
</gene>
<dbReference type="GO" id="GO:0006269">
    <property type="term" value="P:DNA replication, synthesis of primer"/>
    <property type="evidence" value="ECO:0007669"/>
    <property type="project" value="UniProtKB-KW"/>
</dbReference>
<protein>
    <submittedName>
        <fullName evidence="10">DNA primase, large subunit</fullName>
    </submittedName>
</protein>
<keyword evidence="4" id="KW-0235">DNA replication</keyword>
<dbReference type="Gramene" id="CMK284CT">
    <property type="protein sequence ID" value="CMK284CT"/>
    <property type="gene ID" value="CMK284C"/>
</dbReference>
<dbReference type="GO" id="GO:0006270">
    <property type="term" value="P:DNA replication initiation"/>
    <property type="evidence" value="ECO:0007669"/>
    <property type="project" value="TreeGrafter"/>
</dbReference>
<dbReference type="HOGENOM" id="CLU_493792_0_0_1"/>
<dbReference type="GO" id="GO:0051539">
    <property type="term" value="F:4 iron, 4 sulfur cluster binding"/>
    <property type="evidence" value="ECO:0007669"/>
    <property type="project" value="UniProtKB-KW"/>
</dbReference>
<evidence type="ECO:0000256" key="8">
    <source>
        <dbReference type="SAM" id="MobiDB-lite"/>
    </source>
</evidence>
<dbReference type="RefSeq" id="XP_005536660.1">
    <property type="nucleotide sequence ID" value="XM_005536603.1"/>
</dbReference>
<keyword evidence="3" id="KW-0639">Primosome</keyword>
<dbReference type="AlphaFoldDB" id="M1V8G9"/>
<name>M1V8G9_CYAM1</name>
<evidence type="ECO:0000256" key="4">
    <source>
        <dbReference type="ARBA" id="ARBA00022705"/>
    </source>
</evidence>
<dbReference type="PANTHER" id="PTHR10537">
    <property type="entry name" value="DNA PRIMASE LARGE SUBUNIT"/>
    <property type="match status" value="1"/>
</dbReference>
<feature type="domain" description="DNA primase large subunit C-terminal" evidence="9">
    <location>
        <begin position="320"/>
        <end position="470"/>
    </location>
</feature>
<dbReference type="Gene3D" id="1.20.930.80">
    <property type="match status" value="1"/>
</dbReference>
<evidence type="ECO:0000256" key="5">
    <source>
        <dbReference type="ARBA" id="ARBA00022723"/>
    </source>
</evidence>
<dbReference type="OrthoDB" id="421393at2759"/>
<evidence type="ECO:0000313" key="10">
    <source>
        <dbReference type="EMBL" id="BAM80624.1"/>
    </source>
</evidence>
<evidence type="ECO:0000256" key="6">
    <source>
        <dbReference type="ARBA" id="ARBA00023004"/>
    </source>
</evidence>
<reference evidence="10 11" key="2">
    <citation type="journal article" date="2007" name="BMC Biol.">
        <title>A 100%-complete sequence reveals unusually simple genomic features in the hot-spring red alga Cyanidioschyzon merolae.</title>
        <authorList>
            <person name="Nozaki H."/>
            <person name="Takano H."/>
            <person name="Misumi O."/>
            <person name="Terasawa K."/>
            <person name="Matsuzaki M."/>
            <person name="Maruyama S."/>
            <person name="Nishida K."/>
            <person name="Yagisawa F."/>
            <person name="Yoshida Y."/>
            <person name="Fujiwara T."/>
            <person name="Takio S."/>
            <person name="Tamura K."/>
            <person name="Chung S.J."/>
            <person name="Nakamura S."/>
            <person name="Kuroiwa H."/>
            <person name="Tanaka K."/>
            <person name="Sato N."/>
            <person name="Kuroiwa T."/>
        </authorList>
    </citation>
    <scope>NUCLEOTIDE SEQUENCE [LARGE SCALE GENOMIC DNA]</scope>
    <source>
        <strain evidence="10 11">10D</strain>
    </source>
</reference>
<evidence type="ECO:0000256" key="7">
    <source>
        <dbReference type="ARBA" id="ARBA00023014"/>
    </source>
</evidence>
<dbReference type="Pfam" id="PF26466">
    <property type="entry name" value="DNA_primase_lrg_N"/>
    <property type="match status" value="1"/>
</dbReference>
<dbReference type="GO" id="GO:0046872">
    <property type="term" value="F:metal ion binding"/>
    <property type="evidence" value="ECO:0007669"/>
    <property type="project" value="UniProtKB-KW"/>
</dbReference>
<dbReference type="KEGG" id="cme:CYME_CMK284C"/>
<dbReference type="GeneID" id="16994283"/>
<proteinExistence type="predicted"/>